<evidence type="ECO:0000259" key="1">
    <source>
        <dbReference type="Pfam" id="PF12680"/>
    </source>
</evidence>
<dbReference type="EMBL" id="JAPDRK010000020">
    <property type="protein sequence ID" value="KAJ9603914.1"/>
    <property type="molecule type" value="Genomic_DNA"/>
</dbReference>
<dbReference type="InterPro" id="IPR037401">
    <property type="entry name" value="SnoaL-like"/>
</dbReference>
<dbReference type="Proteomes" id="UP001172673">
    <property type="component" value="Unassembled WGS sequence"/>
</dbReference>
<dbReference type="Gene3D" id="3.10.450.50">
    <property type="match status" value="1"/>
</dbReference>
<protein>
    <recommendedName>
        <fullName evidence="1">SnoaL-like domain-containing protein</fullName>
    </recommendedName>
</protein>
<dbReference type="AlphaFoldDB" id="A0AA38WZA6"/>
<comment type="caution">
    <text evidence="2">The sequence shown here is derived from an EMBL/GenBank/DDBJ whole genome shotgun (WGS) entry which is preliminary data.</text>
</comment>
<feature type="domain" description="SnoaL-like" evidence="1">
    <location>
        <begin position="11"/>
        <end position="125"/>
    </location>
</feature>
<name>A0AA38WZA6_9EURO</name>
<evidence type="ECO:0000313" key="2">
    <source>
        <dbReference type="EMBL" id="KAJ9603914.1"/>
    </source>
</evidence>
<dbReference type="SUPFAM" id="SSF54427">
    <property type="entry name" value="NTF2-like"/>
    <property type="match status" value="1"/>
</dbReference>
<keyword evidence="3" id="KW-1185">Reference proteome</keyword>
<dbReference type="Pfam" id="PF12680">
    <property type="entry name" value="SnoaL_2"/>
    <property type="match status" value="1"/>
</dbReference>
<dbReference type="InterPro" id="IPR032710">
    <property type="entry name" value="NTF2-like_dom_sf"/>
</dbReference>
<gene>
    <name evidence="2" type="ORF">H2200_011436</name>
</gene>
<reference evidence="2" key="1">
    <citation type="submission" date="2022-10" db="EMBL/GenBank/DDBJ databases">
        <title>Culturing micro-colonial fungi from biological soil crusts in the Mojave desert and describing Neophaeococcomyces mojavensis, and introducing the new genera and species Taxawa tesnikishii.</title>
        <authorList>
            <person name="Kurbessoian T."/>
            <person name="Stajich J.E."/>
        </authorList>
    </citation>
    <scope>NUCLEOTIDE SEQUENCE</scope>
    <source>
        <strain evidence="2">TK_41</strain>
    </source>
</reference>
<accession>A0AA38WZA6</accession>
<sequence length="137" mass="15558">MAEGFHTKADVLEYAQAMSDDQYDKFTAYYSPDIQLKLSSQLQLRGRQAIKEYFQKVREDMGERLDVALVVLDDNACVVREVANYLPKKDFSEGWNGLPPARVGQTIKIPIIVIYTLQEDRKVAEIEILPDGAPHVV</sequence>
<evidence type="ECO:0000313" key="3">
    <source>
        <dbReference type="Proteomes" id="UP001172673"/>
    </source>
</evidence>
<proteinExistence type="predicted"/>
<organism evidence="2 3">
    <name type="scientific">Cladophialophora chaetospira</name>
    <dbReference type="NCBI Taxonomy" id="386627"/>
    <lineage>
        <taxon>Eukaryota</taxon>
        <taxon>Fungi</taxon>
        <taxon>Dikarya</taxon>
        <taxon>Ascomycota</taxon>
        <taxon>Pezizomycotina</taxon>
        <taxon>Eurotiomycetes</taxon>
        <taxon>Chaetothyriomycetidae</taxon>
        <taxon>Chaetothyriales</taxon>
        <taxon>Herpotrichiellaceae</taxon>
        <taxon>Cladophialophora</taxon>
    </lineage>
</organism>